<proteinExistence type="predicted"/>
<keyword evidence="3" id="KW-1185">Reference proteome</keyword>
<evidence type="ECO:0000256" key="1">
    <source>
        <dbReference type="SAM" id="Phobius"/>
    </source>
</evidence>
<dbReference type="EMBL" id="NWTM01000001">
    <property type="protein sequence ID" value="RYC45693.1"/>
    <property type="molecule type" value="Genomic_DNA"/>
</dbReference>
<sequence length="81" mass="9400">MKMVNFANRNFLLVLWLPGLKHLPPYSAPVILGISMLFIFGNRIFLNKTQKITLNFSFCQRLAHDIFTCFKKAHIYAVEPT</sequence>
<dbReference type="AlphaFoldDB" id="A0A9X8JMP0"/>
<evidence type="ECO:0000313" key="3">
    <source>
        <dbReference type="Proteomes" id="UP001138460"/>
    </source>
</evidence>
<keyword evidence="1" id="KW-0472">Membrane</keyword>
<evidence type="ECO:0000313" key="2">
    <source>
        <dbReference type="EMBL" id="RYC45693.1"/>
    </source>
</evidence>
<protein>
    <submittedName>
        <fullName evidence="2">Uncharacterized protein</fullName>
    </submittedName>
</protein>
<name>A0A9X8JMP0_9GAMM</name>
<keyword evidence="1" id="KW-1133">Transmembrane helix</keyword>
<gene>
    <name evidence="2" type="ORF">CLR69_12200</name>
</gene>
<dbReference type="Proteomes" id="UP001138460">
    <property type="component" value="Unassembled WGS sequence"/>
</dbReference>
<organism evidence="2 3">
    <name type="scientific">Pectobacterium zantedeschiae</name>
    <dbReference type="NCBI Taxonomy" id="2034769"/>
    <lineage>
        <taxon>Bacteria</taxon>
        <taxon>Pseudomonadati</taxon>
        <taxon>Pseudomonadota</taxon>
        <taxon>Gammaproteobacteria</taxon>
        <taxon>Enterobacterales</taxon>
        <taxon>Pectobacteriaceae</taxon>
        <taxon>Pectobacterium</taxon>
    </lineage>
</organism>
<accession>A0A9X8JMP0</accession>
<comment type="caution">
    <text evidence="2">The sequence shown here is derived from an EMBL/GenBank/DDBJ whole genome shotgun (WGS) entry which is preliminary data.</text>
</comment>
<reference evidence="2 3" key="1">
    <citation type="journal article" date="2018" name="Syst. Appl. Microbiol.">
        <title>Pectobacterium zantedeschiae sp. nov. a new species of a soft rot pathogen isolated from Calla lily (Zantedeschia spp.).</title>
        <authorList>
            <person name="Waleron M."/>
            <person name="Misztak A."/>
            <person name="Waleron M."/>
            <person name="Franczuk M."/>
            <person name="Jonca J."/>
            <person name="Wielgomas B."/>
            <person name="Mikicinski A."/>
            <person name="Popovic T."/>
            <person name="Waleron K."/>
        </authorList>
    </citation>
    <scope>NUCLEOTIDE SEQUENCE [LARGE SCALE GENOMIC DNA]</scope>
    <source>
        <strain evidence="2 3">9M</strain>
    </source>
</reference>
<keyword evidence="1" id="KW-0812">Transmembrane</keyword>
<feature type="transmembrane region" description="Helical" evidence="1">
    <location>
        <begin position="26"/>
        <end position="46"/>
    </location>
</feature>